<sequence length="408" mass="46187">MLSNSEPASPKLHDLDALDKEDARAWNQSRLSHLATRLKDDNNLELYRQKARNSSQSRELYSALGDYQTFVAAPRLFSLPKVLIRREYEAAWRDMENAFVSGRPYFTTSEGTLCYEGPPTPDSQAPYPFAYTILSHSGIGKTLFLGLALLRCLERHWTVVLQLDAATIYIFNSSGVFRVPSSQTDFVDLEEALPRATWCLVDSNTAVKGVPYDIAVLDRFLIQAASPQASRTSWARKRNTFASRYLIEPMPLEEAQLAYSLYSKRTEDTDRIIEDFFTKYGPSTRSAFIAASVGKDWEDQSAYELTTALSFLDYPKLRNLVSQASQLQMDEDVSDSLLLVRPDKRRHMVQVDVVSKHVLDLLMNTLSLSRHQNMQAVPGLFVSAQQIRGTAGHLLEWCMHDLLPQSQS</sequence>
<name>A0A5C3MNU0_9AGAM</name>
<evidence type="ECO:0000313" key="1">
    <source>
        <dbReference type="EMBL" id="TFK45708.1"/>
    </source>
</evidence>
<accession>A0A5C3MNU0</accession>
<reference evidence="1 2" key="1">
    <citation type="journal article" date="2019" name="Nat. Ecol. Evol.">
        <title>Megaphylogeny resolves global patterns of mushroom evolution.</title>
        <authorList>
            <person name="Varga T."/>
            <person name="Krizsan K."/>
            <person name="Foldi C."/>
            <person name="Dima B."/>
            <person name="Sanchez-Garcia M."/>
            <person name="Sanchez-Ramirez S."/>
            <person name="Szollosi G.J."/>
            <person name="Szarkandi J.G."/>
            <person name="Papp V."/>
            <person name="Albert L."/>
            <person name="Andreopoulos W."/>
            <person name="Angelini C."/>
            <person name="Antonin V."/>
            <person name="Barry K.W."/>
            <person name="Bougher N.L."/>
            <person name="Buchanan P."/>
            <person name="Buyck B."/>
            <person name="Bense V."/>
            <person name="Catcheside P."/>
            <person name="Chovatia M."/>
            <person name="Cooper J."/>
            <person name="Damon W."/>
            <person name="Desjardin D."/>
            <person name="Finy P."/>
            <person name="Geml J."/>
            <person name="Haridas S."/>
            <person name="Hughes K."/>
            <person name="Justo A."/>
            <person name="Karasinski D."/>
            <person name="Kautmanova I."/>
            <person name="Kiss B."/>
            <person name="Kocsube S."/>
            <person name="Kotiranta H."/>
            <person name="LaButti K.M."/>
            <person name="Lechner B.E."/>
            <person name="Liimatainen K."/>
            <person name="Lipzen A."/>
            <person name="Lukacs Z."/>
            <person name="Mihaltcheva S."/>
            <person name="Morgado L.N."/>
            <person name="Niskanen T."/>
            <person name="Noordeloos M.E."/>
            <person name="Ohm R.A."/>
            <person name="Ortiz-Santana B."/>
            <person name="Ovrebo C."/>
            <person name="Racz N."/>
            <person name="Riley R."/>
            <person name="Savchenko A."/>
            <person name="Shiryaev A."/>
            <person name="Soop K."/>
            <person name="Spirin V."/>
            <person name="Szebenyi C."/>
            <person name="Tomsovsky M."/>
            <person name="Tulloss R.E."/>
            <person name="Uehling J."/>
            <person name="Grigoriev I.V."/>
            <person name="Vagvolgyi C."/>
            <person name="Papp T."/>
            <person name="Martin F.M."/>
            <person name="Miettinen O."/>
            <person name="Hibbett D.S."/>
            <person name="Nagy L.G."/>
        </authorList>
    </citation>
    <scope>NUCLEOTIDE SEQUENCE [LARGE SCALE GENOMIC DNA]</scope>
    <source>
        <strain evidence="1 2">OMC1185</strain>
    </source>
</reference>
<dbReference type="PANTHER" id="PTHR33129:SF3">
    <property type="entry name" value="HOT SPOT (RHS) PROTEIN, PUTATIVE-RELATED"/>
    <property type="match status" value="1"/>
</dbReference>
<evidence type="ECO:0000313" key="2">
    <source>
        <dbReference type="Proteomes" id="UP000305948"/>
    </source>
</evidence>
<dbReference type="Proteomes" id="UP000305948">
    <property type="component" value="Unassembled WGS sequence"/>
</dbReference>
<keyword evidence="2" id="KW-1185">Reference proteome</keyword>
<dbReference type="AlphaFoldDB" id="A0A5C3MNU0"/>
<dbReference type="EMBL" id="ML213538">
    <property type="protein sequence ID" value="TFK45708.1"/>
    <property type="molecule type" value="Genomic_DNA"/>
</dbReference>
<organism evidence="1 2">
    <name type="scientific">Heliocybe sulcata</name>
    <dbReference type="NCBI Taxonomy" id="5364"/>
    <lineage>
        <taxon>Eukaryota</taxon>
        <taxon>Fungi</taxon>
        <taxon>Dikarya</taxon>
        <taxon>Basidiomycota</taxon>
        <taxon>Agaricomycotina</taxon>
        <taxon>Agaricomycetes</taxon>
        <taxon>Gloeophyllales</taxon>
        <taxon>Gloeophyllaceae</taxon>
        <taxon>Heliocybe</taxon>
    </lineage>
</organism>
<proteinExistence type="predicted"/>
<protein>
    <submittedName>
        <fullName evidence="1">Uncharacterized protein</fullName>
    </submittedName>
</protein>
<dbReference type="OrthoDB" id="19861at2759"/>
<dbReference type="PANTHER" id="PTHR33129">
    <property type="entry name" value="PROTEIN KINASE DOMAIN-CONTAINING PROTEIN-RELATED"/>
    <property type="match status" value="1"/>
</dbReference>
<gene>
    <name evidence="1" type="ORF">OE88DRAFT_1688821</name>
</gene>
<dbReference type="InterPro" id="IPR052980">
    <property type="entry name" value="Crinkler_effector"/>
</dbReference>